<evidence type="ECO:0000313" key="1">
    <source>
        <dbReference type="EMBL" id="KAF2746962.1"/>
    </source>
</evidence>
<evidence type="ECO:0000313" key="2">
    <source>
        <dbReference type="Proteomes" id="UP000799440"/>
    </source>
</evidence>
<organism evidence="1 2">
    <name type="scientific">Sporormia fimetaria CBS 119925</name>
    <dbReference type="NCBI Taxonomy" id="1340428"/>
    <lineage>
        <taxon>Eukaryota</taxon>
        <taxon>Fungi</taxon>
        <taxon>Dikarya</taxon>
        <taxon>Ascomycota</taxon>
        <taxon>Pezizomycotina</taxon>
        <taxon>Dothideomycetes</taxon>
        <taxon>Pleosporomycetidae</taxon>
        <taxon>Pleosporales</taxon>
        <taxon>Sporormiaceae</taxon>
        <taxon>Sporormia</taxon>
    </lineage>
</organism>
<accession>A0A6A6V8J8</accession>
<gene>
    <name evidence="1" type="ORF">M011DRAFT_72385</name>
</gene>
<dbReference type="Proteomes" id="UP000799440">
    <property type="component" value="Unassembled WGS sequence"/>
</dbReference>
<protein>
    <submittedName>
        <fullName evidence="1">Uncharacterized protein</fullName>
    </submittedName>
</protein>
<sequence length="117" mass="12882">MRDWGFVAFYRVFVLGSSHPSVSGSHIFKATSQHRSYTRCSFTYVLSERSDSSTALAAIDIPLVDTGLGHPTESENPAYHPHACKTTLNWVRYGPINAYLYGIGPSHAALPLPEART</sequence>
<dbReference type="EMBL" id="MU006575">
    <property type="protein sequence ID" value="KAF2746962.1"/>
    <property type="molecule type" value="Genomic_DNA"/>
</dbReference>
<reference evidence="1" key="1">
    <citation type="journal article" date="2020" name="Stud. Mycol.">
        <title>101 Dothideomycetes genomes: a test case for predicting lifestyles and emergence of pathogens.</title>
        <authorList>
            <person name="Haridas S."/>
            <person name="Albert R."/>
            <person name="Binder M."/>
            <person name="Bloem J."/>
            <person name="Labutti K."/>
            <person name="Salamov A."/>
            <person name="Andreopoulos B."/>
            <person name="Baker S."/>
            <person name="Barry K."/>
            <person name="Bills G."/>
            <person name="Bluhm B."/>
            <person name="Cannon C."/>
            <person name="Castanera R."/>
            <person name="Culley D."/>
            <person name="Daum C."/>
            <person name="Ezra D."/>
            <person name="Gonzalez J."/>
            <person name="Henrissat B."/>
            <person name="Kuo A."/>
            <person name="Liang C."/>
            <person name="Lipzen A."/>
            <person name="Lutzoni F."/>
            <person name="Magnuson J."/>
            <person name="Mondo S."/>
            <person name="Nolan M."/>
            <person name="Ohm R."/>
            <person name="Pangilinan J."/>
            <person name="Park H.-J."/>
            <person name="Ramirez L."/>
            <person name="Alfaro M."/>
            <person name="Sun H."/>
            <person name="Tritt A."/>
            <person name="Yoshinaga Y."/>
            <person name="Zwiers L.-H."/>
            <person name="Turgeon B."/>
            <person name="Goodwin S."/>
            <person name="Spatafora J."/>
            <person name="Crous P."/>
            <person name="Grigoriev I."/>
        </authorList>
    </citation>
    <scope>NUCLEOTIDE SEQUENCE</scope>
    <source>
        <strain evidence="1">CBS 119925</strain>
    </source>
</reference>
<name>A0A6A6V8J8_9PLEO</name>
<proteinExistence type="predicted"/>
<keyword evidence="2" id="KW-1185">Reference proteome</keyword>
<dbReference type="AlphaFoldDB" id="A0A6A6V8J8"/>